<dbReference type="Proteomes" id="UP000033097">
    <property type="component" value="Chromosome"/>
</dbReference>
<accession>A0A0E3RHA7</accession>
<evidence type="ECO:0000313" key="3">
    <source>
        <dbReference type="EMBL" id="AKB63788.1"/>
    </source>
</evidence>
<organism evidence="3 4">
    <name type="scientific">Methanosarcina mazei S-6</name>
    <dbReference type="NCBI Taxonomy" id="213585"/>
    <lineage>
        <taxon>Archaea</taxon>
        <taxon>Methanobacteriati</taxon>
        <taxon>Methanobacteriota</taxon>
        <taxon>Stenosarchaea group</taxon>
        <taxon>Methanomicrobia</taxon>
        <taxon>Methanosarcinales</taxon>
        <taxon>Methanosarcinaceae</taxon>
        <taxon>Methanosarcina</taxon>
    </lineage>
</organism>
<dbReference type="HOGENOM" id="CLU_025876_2_0_2"/>
<keyword evidence="1" id="KW-0535">Nitrogen fixation</keyword>
<dbReference type="Pfam" id="PF00148">
    <property type="entry name" value="Oxidored_nitro"/>
    <property type="match status" value="1"/>
</dbReference>
<dbReference type="KEGG" id="mmj:MSMAS_0592"/>
<proteinExistence type="predicted"/>
<dbReference type="InterPro" id="IPR050152">
    <property type="entry name" value="ChlB/BchB/BchZ"/>
</dbReference>
<sequence length="526" mass="57988">MTKRNYATVNPCVMCQPMGSALAFKGIENTMILYHGSQGCSTYMRLHLAHHFREPVDIASSSLSEKGAVYGGRENLKKGLRNVINRYRPKVIGVATTCLAETIGDDVPAIIREFKEEEGIGDNPEKDIIIIPVSTPSYGESHVSGYIKSLDAIVRKFTEKPESPEKPKIPEDTEIMDYMENMEIMGYTDILEKEKARESMGNAKSPGMKKEAPYPIKTSNGKLNIIPVESVSPADVREMKEILAQTAGGYIFLPDISDTFDAPLRDHLPKIAPGGTPLSEIADMPDSRASLGLGVVSTNLAVKYLETSHGVPGHNVPIPIGLSNTDLFFMELVRILGCPIPEKYQKERGRLLDAMVDVHKYLYGVKAAVYGDPDTVFSLTTFMLELGMNPVLVTTGSKSRNFEKRIKQIFEEIRPELEPVVLDGIDFDSLKDAVKECSPEILIGNSNGRYIARALDIPLVRVGLPIHDRVGAQRILTVGYRGALELLDRITNIILEATDTFTAPVQPESEIYAGNGAENEYAEELQ</sequence>
<dbReference type="PANTHER" id="PTHR33712:SF7">
    <property type="entry name" value="LIGHT-INDEPENDENT PROTOCHLOROPHYLLIDE REDUCTASE SUBUNIT B"/>
    <property type="match status" value="1"/>
</dbReference>
<dbReference type="Gene3D" id="3.40.50.1980">
    <property type="entry name" value="Nitrogenase molybdenum iron protein domain"/>
    <property type="match status" value="3"/>
</dbReference>
<evidence type="ECO:0000256" key="1">
    <source>
        <dbReference type="ARBA" id="ARBA00023231"/>
    </source>
</evidence>
<dbReference type="GO" id="GO:0016163">
    <property type="term" value="F:nitrogenase activity"/>
    <property type="evidence" value="ECO:0007669"/>
    <property type="project" value="InterPro"/>
</dbReference>
<dbReference type="PROSITE" id="PS00090">
    <property type="entry name" value="NITROGENASE_1_2"/>
    <property type="match status" value="1"/>
</dbReference>
<dbReference type="InterPro" id="IPR000318">
    <property type="entry name" value="Nase_comp1_CS"/>
</dbReference>
<dbReference type="SUPFAM" id="SSF53807">
    <property type="entry name" value="Helical backbone' metal receptor"/>
    <property type="match status" value="1"/>
</dbReference>
<dbReference type="RefSeq" id="WP_048039723.1">
    <property type="nucleotide sequence ID" value="NZ_CP009512.1"/>
</dbReference>
<dbReference type="Gene3D" id="1.20.89.10">
    <property type="entry name" value="Nitrogenase Molybdenum-iron Protein, subunit B, domain 4"/>
    <property type="match status" value="1"/>
</dbReference>
<dbReference type="EMBL" id="CP009512">
    <property type="protein sequence ID" value="AKB63788.1"/>
    <property type="molecule type" value="Genomic_DNA"/>
</dbReference>
<gene>
    <name evidence="3" type="ORF">MSMAS_0592</name>
</gene>
<reference evidence="3 4" key="1">
    <citation type="submission" date="2014-07" db="EMBL/GenBank/DDBJ databases">
        <title>Methanogenic archaea and the global carbon cycle.</title>
        <authorList>
            <person name="Henriksen J.R."/>
            <person name="Luke J."/>
            <person name="Reinhart S."/>
            <person name="Benedict M.N."/>
            <person name="Youngblut N.D."/>
            <person name="Metcalf M.E."/>
            <person name="Whitaker R.J."/>
            <person name="Metcalf W.W."/>
        </authorList>
    </citation>
    <scope>NUCLEOTIDE SEQUENCE [LARGE SCALE GENOMIC DNA]</scope>
    <source>
        <strain evidence="3 4">S-6</strain>
    </source>
</reference>
<evidence type="ECO:0000259" key="2">
    <source>
        <dbReference type="Pfam" id="PF00148"/>
    </source>
</evidence>
<dbReference type="InterPro" id="IPR000510">
    <property type="entry name" value="Nase/OxRdtase_comp1"/>
</dbReference>
<protein>
    <submittedName>
        <fullName evidence="3">Nitrogenase FeMo-cofactor scaffold and assembly protein NifN</fullName>
    </submittedName>
</protein>
<feature type="domain" description="Nitrogenase/oxidoreductase component 1" evidence="2">
    <location>
        <begin position="15"/>
        <end position="494"/>
    </location>
</feature>
<dbReference type="PANTHER" id="PTHR33712">
    <property type="entry name" value="LIGHT-INDEPENDENT PROTOCHLOROPHYLLIDE REDUCTASE SUBUNIT B"/>
    <property type="match status" value="1"/>
</dbReference>
<dbReference type="GeneID" id="24876738"/>
<evidence type="ECO:0000313" key="4">
    <source>
        <dbReference type="Proteomes" id="UP000033097"/>
    </source>
</evidence>
<name>A0A0E3RHA7_METMZ</name>
<dbReference type="PATRIC" id="fig|213585.10.peg.725"/>
<dbReference type="STRING" id="213585.MSMAS_0592"/>
<dbReference type="AlphaFoldDB" id="A0A0E3RHA7"/>